<name>A0ABY5VD51_9FIRM</name>
<evidence type="ECO:0000256" key="3">
    <source>
        <dbReference type="ARBA" id="ARBA00022729"/>
    </source>
</evidence>
<evidence type="ECO:0000256" key="5">
    <source>
        <dbReference type="SAM" id="SignalP"/>
    </source>
</evidence>
<feature type="signal peptide" evidence="5">
    <location>
        <begin position="1"/>
        <end position="27"/>
    </location>
</feature>
<reference evidence="7" key="1">
    <citation type="journal article" date="2022" name="Cell">
        <title>Design, construction, and in vivo augmentation of a complex gut microbiome.</title>
        <authorList>
            <person name="Cheng A.G."/>
            <person name="Ho P.Y."/>
            <person name="Aranda-Diaz A."/>
            <person name="Jain S."/>
            <person name="Yu F.B."/>
            <person name="Meng X."/>
            <person name="Wang M."/>
            <person name="Iakiviak M."/>
            <person name="Nagashima K."/>
            <person name="Zhao A."/>
            <person name="Murugkar P."/>
            <person name="Patil A."/>
            <person name="Atabakhsh K."/>
            <person name="Weakley A."/>
            <person name="Yan J."/>
            <person name="Brumbaugh A.R."/>
            <person name="Higginbottom S."/>
            <person name="Dimas A."/>
            <person name="Shiver A.L."/>
            <person name="Deutschbauer A."/>
            <person name="Neff N."/>
            <person name="Sonnenburg J.L."/>
            <person name="Huang K.C."/>
            <person name="Fischbach M.A."/>
        </authorList>
    </citation>
    <scope>NUCLEOTIDE SEQUENCE</scope>
    <source>
        <strain evidence="7">DSM 19829</strain>
    </source>
</reference>
<evidence type="ECO:0000256" key="4">
    <source>
        <dbReference type="SAM" id="MobiDB-lite"/>
    </source>
</evidence>
<dbReference type="PANTHER" id="PTHR30290:SF9">
    <property type="entry name" value="OLIGOPEPTIDE-BINDING PROTEIN APPA"/>
    <property type="match status" value="1"/>
</dbReference>
<keyword evidence="3 5" id="KW-0732">Signal</keyword>
<evidence type="ECO:0000313" key="8">
    <source>
        <dbReference type="Proteomes" id="UP001060164"/>
    </source>
</evidence>
<dbReference type="EMBL" id="CP102290">
    <property type="protein sequence ID" value="UWP58227.1"/>
    <property type="molecule type" value="Genomic_DNA"/>
</dbReference>
<feature type="domain" description="Solute-binding protein family 5" evidence="6">
    <location>
        <begin position="113"/>
        <end position="458"/>
    </location>
</feature>
<feature type="region of interest" description="Disordered" evidence="4">
    <location>
        <begin position="34"/>
        <end position="67"/>
    </location>
</feature>
<protein>
    <submittedName>
        <fullName evidence="7">ABC transporter substrate-binding protein</fullName>
    </submittedName>
</protein>
<evidence type="ECO:0000256" key="1">
    <source>
        <dbReference type="ARBA" id="ARBA00005695"/>
    </source>
</evidence>
<comment type="similarity">
    <text evidence="1">Belongs to the bacterial solute-binding protein 5 family.</text>
</comment>
<dbReference type="SUPFAM" id="SSF53850">
    <property type="entry name" value="Periplasmic binding protein-like II"/>
    <property type="match status" value="1"/>
</dbReference>
<evidence type="ECO:0000256" key="2">
    <source>
        <dbReference type="ARBA" id="ARBA00022448"/>
    </source>
</evidence>
<gene>
    <name evidence="7" type="ORF">NQ502_12660</name>
</gene>
<organism evidence="7 8">
    <name type="scientific">Ruminococcus gauvreauii</name>
    <dbReference type="NCBI Taxonomy" id="438033"/>
    <lineage>
        <taxon>Bacteria</taxon>
        <taxon>Bacillati</taxon>
        <taxon>Bacillota</taxon>
        <taxon>Clostridia</taxon>
        <taxon>Eubacteriales</taxon>
        <taxon>Oscillospiraceae</taxon>
        <taxon>Ruminococcus</taxon>
    </lineage>
</organism>
<dbReference type="PIRSF" id="PIRSF002741">
    <property type="entry name" value="MppA"/>
    <property type="match status" value="1"/>
</dbReference>
<proteinExistence type="inferred from homology"/>
<dbReference type="PANTHER" id="PTHR30290">
    <property type="entry name" value="PERIPLASMIC BINDING COMPONENT OF ABC TRANSPORTER"/>
    <property type="match status" value="1"/>
</dbReference>
<dbReference type="RefSeq" id="WP_028529285.1">
    <property type="nucleotide sequence ID" value="NZ_CABLBR010000021.1"/>
</dbReference>
<keyword evidence="8" id="KW-1185">Reference proteome</keyword>
<dbReference type="Pfam" id="PF00496">
    <property type="entry name" value="SBP_bac_5"/>
    <property type="match status" value="1"/>
</dbReference>
<sequence length="557" mass="61705">MKNEVESKMKKVIALLLVIVMSVTVLAGCAAQQKETAEKSGESTATESGESTAAKSGTPTTNILEDGRTQVTGVSKANVQSLYPFGGPADDSNPWKWQAYEFLFIYNPTSGELESQIAKDYTVSEDGLEYEIEIYDYVYDSAGNHITAEDVVFCMQTAFETGNFTNLGMNNMESIEATGDYTVKMKFSSFIIGAFEFIMEYVPIVSQKAYEESGDEMATAPISTSPYKVTNFVSGSSVTMEKRDDYWQTDESLLCTYSQSNVDVINLQCIAEISQRKVALQSGTVDAAPLDTESAVALKGEGYREFVVNWPHIQYFQLSKDANSPFSDENFRKAVLCAIDRDGLIEAVYGEYAEKAVLGIKIAEDFDEAWLDETYPYEYDVEKAKEYLGASDYGEGTKIRIVFQSDDVRKKIAEILQAYLSQIGIIAEVVSEEPGIYADTQRTPANYDLTITQKYGLYSSKIYNSLFDVRNYSSGTTLMGLKDDNLQALIETACAAETNSVETANDVRNYVTEHALVGPLCWLAESYVVPADSVITELVYWDCGLPVYGACTYDWGK</sequence>
<dbReference type="Gene3D" id="3.10.105.10">
    <property type="entry name" value="Dipeptide-binding Protein, Domain 3"/>
    <property type="match status" value="1"/>
</dbReference>
<evidence type="ECO:0000313" key="7">
    <source>
        <dbReference type="EMBL" id="UWP58227.1"/>
    </source>
</evidence>
<dbReference type="CDD" id="cd00995">
    <property type="entry name" value="PBP2_NikA_DppA_OppA_like"/>
    <property type="match status" value="1"/>
</dbReference>
<keyword evidence="2" id="KW-0813">Transport</keyword>
<feature type="compositionally biased region" description="Polar residues" evidence="4">
    <location>
        <begin position="57"/>
        <end position="67"/>
    </location>
</feature>
<accession>A0ABY5VD51</accession>
<dbReference type="Proteomes" id="UP001060164">
    <property type="component" value="Chromosome"/>
</dbReference>
<dbReference type="Gene3D" id="3.40.190.10">
    <property type="entry name" value="Periplasmic binding protein-like II"/>
    <property type="match status" value="1"/>
</dbReference>
<feature type="chain" id="PRO_5046682840" evidence="5">
    <location>
        <begin position="28"/>
        <end position="557"/>
    </location>
</feature>
<dbReference type="InterPro" id="IPR000914">
    <property type="entry name" value="SBP_5_dom"/>
</dbReference>
<evidence type="ECO:0000259" key="6">
    <source>
        <dbReference type="Pfam" id="PF00496"/>
    </source>
</evidence>
<feature type="compositionally biased region" description="Low complexity" evidence="4">
    <location>
        <begin position="42"/>
        <end position="56"/>
    </location>
</feature>
<dbReference type="InterPro" id="IPR039424">
    <property type="entry name" value="SBP_5"/>
</dbReference>
<dbReference type="InterPro" id="IPR030678">
    <property type="entry name" value="Peptide/Ni-bd"/>
</dbReference>
<dbReference type="PROSITE" id="PS51257">
    <property type="entry name" value="PROKAR_LIPOPROTEIN"/>
    <property type="match status" value="1"/>
</dbReference>